<dbReference type="RefSeq" id="WP_133340126.1">
    <property type="nucleotide sequence ID" value="NZ_JAVGVR010000001.1"/>
</dbReference>
<gene>
    <name evidence="10" type="ORF">E2K98_28415</name>
    <name evidence="9" type="ORF">RCG21_16870</name>
</gene>
<reference evidence="9" key="2">
    <citation type="submission" date="2023-08" db="EMBL/GenBank/DDBJ databases">
        <title>Nitrogen cycling bacteria in agricultural field soils.</title>
        <authorList>
            <person name="Jang J."/>
        </authorList>
    </citation>
    <scope>NUCLEOTIDE SEQUENCE</scope>
    <source>
        <strain evidence="9">PS3-36</strain>
    </source>
</reference>
<feature type="transmembrane region" description="Helical" evidence="8">
    <location>
        <begin position="221"/>
        <end position="241"/>
    </location>
</feature>
<keyword evidence="4" id="KW-0309">Germination</keyword>
<feature type="transmembrane region" description="Helical" evidence="8">
    <location>
        <begin position="189"/>
        <end position="209"/>
    </location>
</feature>
<evidence type="ECO:0000256" key="6">
    <source>
        <dbReference type="ARBA" id="ARBA00022989"/>
    </source>
</evidence>
<dbReference type="EMBL" id="SMYO01000033">
    <property type="protein sequence ID" value="TDK55357.1"/>
    <property type="molecule type" value="Genomic_DNA"/>
</dbReference>
<feature type="transmembrane region" description="Helical" evidence="8">
    <location>
        <begin position="12"/>
        <end position="32"/>
    </location>
</feature>
<dbReference type="Pfam" id="PF03845">
    <property type="entry name" value="Spore_permease"/>
    <property type="match status" value="1"/>
</dbReference>
<dbReference type="Proteomes" id="UP000295132">
    <property type="component" value="Unassembled WGS sequence"/>
</dbReference>
<evidence type="ECO:0000313" key="9">
    <source>
        <dbReference type="EMBL" id="MDQ6598009.1"/>
    </source>
</evidence>
<feature type="transmembrane region" description="Helical" evidence="8">
    <location>
        <begin position="123"/>
        <end position="141"/>
    </location>
</feature>
<dbReference type="GO" id="GO:0016020">
    <property type="term" value="C:membrane"/>
    <property type="evidence" value="ECO:0007669"/>
    <property type="project" value="UniProtKB-SubCell"/>
</dbReference>
<dbReference type="PANTHER" id="PTHR34975:SF2">
    <property type="entry name" value="SPORE GERMINATION PROTEIN A2"/>
    <property type="match status" value="1"/>
</dbReference>
<evidence type="ECO:0000256" key="1">
    <source>
        <dbReference type="ARBA" id="ARBA00004141"/>
    </source>
</evidence>
<dbReference type="GO" id="GO:0009847">
    <property type="term" value="P:spore germination"/>
    <property type="evidence" value="ECO:0007669"/>
    <property type="project" value="InterPro"/>
</dbReference>
<keyword evidence="6 8" id="KW-1133">Transmembrane helix</keyword>
<keyword evidence="12" id="KW-1185">Reference proteome</keyword>
<keyword evidence="7 8" id="KW-0472">Membrane</keyword>
<dbReference type="PANTHER" id="PTHR34975">
    <property type="entry name" value="SPORE GERMINATION PROTEIN A2"/>
    <property type="match status" value="1"/>
</dbReference>
<accession>A0A4R5VI32</accession>
<organism evidence="10 11">
    <name type="scientific">Bacillus salipaludis</name>
    <dbReference type="NCBI Taxonomy" id="2547811"/>
    <lineage>
        <taxon>Bacteria</taxon>
        <taxon>Bacillati</taxon>
        <taxon>Bacillota</taxon>
        <taxon>Bacilli</taxon>
        <taxon>Bacillales</taxon>
        <taxon>Bacillaceae</taxon>
        <taxon>Bacillus</taxon>
    </lineage>
</organism>
<dbReference type="Proteomes" id="UP001178888">
    <property type="component" value="Unassembled WGS sequence"/>
</dbReference>
<evidence type="ECO:0000256" key="8">
    <source>
        <dbReference type="SAM" id="Phobius"/>
    </source>
</evidence>
<keyword evidence="3" id="KW-0813">Transport</keyword>
<evidence type="ECO:0000256" key="7">
    <source>
        <dbReference type="ARBA" id="ARBA00023136"/>
    </source>
</evidence>
<evidence type="ECO:0000256" key="5">
    <source>
        <dbReference type="ARBA" id="ARBA00022692"/>
    </source>
</evidence>
<sequence length="366" mass="42253">MEQIVPEKAKISPFLVFFLIHKMQVGVGVLGFQRIIALTAGYDAWISVIISGLSIHIILWMMYKIAETADGDIMKAHTVIFGNKMGKLISLPFVIYYLVSAVTVLSNFIRVIQVWMFPDLSTFWYSLAFCCLATYIVFGGIRTIAGVAFFGFVLPAYLAFTFLFTIPYADFRNLLPIFDHSIKDLVKASYHMSFTYSGYLILLFIYPFIKEPKKSKKWAHLAVLIAMIAYTFLAILTFAYYSEGQLQKNIWPTLTMWKIVEMPFVERFEFIGIATWTIVLLPNFCISFWCTSRIIKKVTNLKQKYGVLLIFMLVLIIIYFLKTGQQIYTLTTYIGEIGFIIDYGYIPILFFLLMIVKRVKKKYITS</sequence>
<evidence type="ECO:0000256" key="2">
    <source>
        <dbReference type="ARBA" id="ARBA00007998"/>
    </source>
</evidence>
<evidence type="ECO:0000256" key="4">
    <source>
        <dbReference type="ARBA" id="ARBA00022544"/>
    </source>
</evidence>
<dbReference type="EMBL" id="JAVGVR010000001">
    <property type="protein sequence ID" value="MDQ6598009.1"/>
    <property type="molecule type" value="Genomic_DNA"/>
</dbReference>
<evidence type="ECO:0000313" key="11">
    <source>
        <dbReference type="Proteomes" id="UP000295132"/>
    </source>
</evidence>
<keyword evidence="5 8" id="KW-0812">Transmembrane</keyword>
<name>A0A4R5VI32_9BACI</name>
<comment type="subcellular location">
    <subcellularLocation>
        <location evidence="1">Membrane</location>
        <topology evidence="1">Multi-pass membrane protein</topology>
    </subcellularLocation>
</comment>
<feature type="transmembrane region" description="Helical" evidence="8">
    <location>
        <begin position="270"/>
        <end position="291"/>
    </location>
</feature>
<dbReference type="NCBIfam" id="TIGR00912">
    <property type="entry name" value="2A0309"/>
    <property type="match status" value="1"/>
</dbReference>
<reference evidence="10 11" key="1">
    <citation type="submission" date="2019-03" db="EMBL/GenBank/DDBJ databases">
        <title>Bacillus niacini sp. nov. a Nicotinate-Metabolizing Mesophile Isolated from Soil.</title>
        <authorList>
            <person name="Zhang G."/>
        </authorList>
    </citation>
    <scope>NUCLEOTIDE SEQUENCE [LARGE SCALE GENOMIC DNA]</scope>
    <source>
        <strain evidence="10 11">WN066</strain>
    </source>
</reference>
<evidence type="ECO:0000313" key="12">
    <source>
        <dbReference type="Proteomes" id="UP001178888"/>
    </source>
</evidence>
<evidence type="ECO:0000256" key="3">
    <source>
        <dbReference type="ARBA" id="ARBA00022448"/>
    </source>
</evidence>
<feature type="transmembrane region" description="Helical" evidence="8">
    <location>
        <begin position="333"/>
        <end position="356"/>
    </location>
</feature>
<feature type="transmembrane region" description="Helical" evidence="8">
    <location>
        <begin position="94"/>
        <end position="117"/>
    </location>
</feature>
<feature type="transmembrane region" description="Helical" evidence="8">
    <location>
        <begin position="303"/>
        <end position="321"/>
    </location>
</feature>
<comment type="similarity">
    <text evidence="2">Belongs to the amino acid-polyamine-organocation (APC) superfamily. Spore germination protein (SGP) (TC 2.A.3.9) family.</text>
</comment>
<dbReference type="InterPro" id="IPR004761">
    <property type="entry name" value="Spore_GerAB"/>
</dbReference>
<protein>
    <submittedName>
        <fullName evidence="9">GerAB/ArcD/ProY family transporter</fullName>
    </submittedName>
    <submittedName>
        <fullName evidence="10">Spore gernimation protein GerB</fullName>
    </submittedName>
</protein>
<comment type="caution">
    <text evidence="10">The sequence shown here is derived from an EMBL/GenBank/DDBJ whole genome shotgun (WGS) entry which is preliminary data.</text>
</comment>
<dbReference type="AlphaFoldDB" id="A0A4R5VI32"/>
<proteinExistence type="inferred from homology"/>
<dbReference type="Gene3D" id="1.20.1740.10">
    <property type="entry name" value="Amino acid/polyamine transporter I"/>
    <property type="match status" value="1"/>
</dbReference>
<feature type="transmembrane region" description="Helical" evidence="8">
    <location>
        <begin position="44"/>
        <end position="63"/>
    </location>
</feature>
<evidence type="ECO:0000313" key="10">
    <source>
        <dbReference type="EMBL" id="TDK55357.1"/>
    </source>
</evidence>
<feature type="transmembrane region" description="Helical" evidence="8">
    <location>
        <begin position="148"/>
        <end position="169"/>
    </location>
</feature>